<dbReference type="Gene3D" id="2.60.40.380">
    <property type="entry name" value="Purple acid phosphatase-like, N-terminal"/>
    <property type="match status" value="1"/>
</dbReference>
<dbReference type="InterPro" id="IPR006311">
    <property type="entry name" value="TAT_signal"/>
</dbReference>
<dbReference type="AlphaFoldDB" id="A0A291QPL3"/>
<dbReference type="Proteomes" id="UP000220133">
    <property type="component" value="Chromosome"/>
</dbReference>
<dbReference type="GO" id="GO:0046872">
    <property type="term" value="F:metal ion binding"/>
    <property type="evidence" value="ECO:0007669"/>
    <property type="project" value="InterPro"/>
</dbReference>
<feature type="domain" description="Calcineurin-like phosphoesterase" evidence="3">
    <location>
        <begin position="167"/>
        <end position="359"/>
    </location>
</feature>
<dbReference type="PANTHER" id="PTHR22953:SF153">
    <property type="entry name" value="PURPLE ACID PHOSPHATASE"/>
    <property type="match status" value="1"/>
</dbReference>
<evidence type="ECO:0000256" key="2">
    <source>
        <dbReference type="SAM" id="Phobius"/>
    </source>
</evidence>
<dbReference type="InterPro" id="IPR003961">
    <property type="entry name" value="FN3_dom"/>
</dbReference>
<dbReference type="PANTHER" id="PTHR22953">
    <property type="entry name" value="ACID PHOSPHATASE RELATED"/>
    <property type="match status" value="1"/>
</dbReference>
<dbReference type="InterPro" id="IPR008963">
    <property type="entry name" value="Purple_acid_Pase-like_N"/>
</dbReference>
<evidence type="ECO:0000259" key="3">
    <source>
        <dbReference type="Pfam" id="PF00149"/>
    </source>
</evidence>
<dbReference type="KEGG" id="cbae:COR50_01495"/>
<organism evidence="5 6">
    <name type="scientific">Chitinophaga caeni</name>
    <dbReference type="NCBI Taxonomy" id="2029983"/>
    <lineage>
        <taxon>Bacteria</taxon>
        <taxon>Pseudomonadati</taxon>
        <taxon>Bacteroidota</taxon>
        <taxon>Chitinophagia</taxon>
        <taxon>Chitinophagales</taxon>
        <taxon>Chitinophagaceae</taxon>
        <taxon>Chitinophaga</taxon>
    </lineage>
</organism>
<protein>
    <submittedName>
        <fullName evidence="5">Metallophosphoesterase</fullName>
    </submittedName>
</protein>
<proteinExistence type="predicted"/>
<dbReference type="InterPro" id="IPR004843">
    <property type="entry name" value="Calcineurin-like_PHP"/>
</dbReference>
<dbReference type="InterPro" id="IPR015914">
    <property type="entry name" value="PAPs_N"/>
</dbReference>
<keyword evidence="2" id="KW-1133">Transmembrane helix</keyword>
<feature type="transmembrane region" description="Helical" evidence="2">
    <location>
        <begin position="21"/>
        <end position="40"/>
    </location>
</feature>
<evidence type="ECO:0000256" key="1">
    <source>
        <dbReference type="ARBA" id="ARBA00022729"/>
    </source>
</evidence>
<dbReference type="Gene3D" id="3.60.21.10">
    <property type="match status" value="1"/>
</dbReference>
<dbReference type="GO" id="GO:0003993">
    <property type="term" value="F:acid phosphatase activity"/>
    <property type="evidence" value="ECO:0007669"/>
    <property type="project" value="InterPro"/>
</dbReference>
<sequence length="417" mass="47855">MTSLKNQHVNRRSFLGNISKAGLLGAFGMAPLAGTAASILQRNEHDPEKRTEGHVFLCPPYLQNPTDTSITVMWITNKPTYSWVEFGEGDQLDMKAHHVTNGLVDANNTLHKIVLTDLKPNTTYKYKVKSKEIAEFKPYQLTYGETIESEVFEFTTVNPDAKEISWLVLNDIHDRPHSFKDLISMNGNDPYDFVFLNGDMFDYQTGEQQLIDHLFTPTTGMFASEKPFYFVRGNHETRGKFSRNIDDYFSNPEGRYYFSFTRGPVHAIVLDTGEDKEDDHPVYAGIVDFDHYREQQRDWLLRAVKTPAFKKAKFRVVMMHIPHYHSGEWHGTTHCRELFGPIFNEHNIDLFIAGHTHRYGVHMPEKGKFDFPIVIGGGPKEGLRTLIKIKADHKNLSLRMLKDDGTEVGKVDLKSKR</sequence>
<dbReference type="EMBL" id="CP023777">
    <property type="protein sequence ID" value="ATL45939.1"/>
    <property type="molecule type" value="Genomic_DNA"/>
</dbReference>
<dbReference type="InterPro" id="IPR039331">
    <property type="entry name" value="PAPs-like"/>
</dbReference>
<dbReference type="Pfam" id="PF16656">
    <property type="entry name" value="Pur_ac_phosph_N"/>
    <property type="match status" value="1"/>
</dbReference>
<dbReference type="Pfam" id="PF00149">
    <property type="entry name" value="Metallophos"/>
    <property type="match status" value="1"/>
</dbReference>
<evidence type="ECO:0000313" key="5">
    <source>
        <dbReference type="EMBL" id="ATL45939.1"/>
    </source>
</evidence>
<reference evidence="5 6" key="1">
    <citation type="submission" date="2017-10" db="EMBL/GenBank/DDBJ databases">
        <title>Paenichitinophaga pekingensis gen. nov., sp. nov., isolated from activated sludge.</title>
        <authorList>
            <person name="Jin D."/>
            <person name="Kong X."/>
            <person name="Deng Y."/>
            <person name="Bai Z."/>
        </authorList>
    </citation>
    <scope>NUCLEOTIDE SEQUENCE [LARGE SCALE GENOMIC DNA]</scope>
    <source>
        <strain evidence="5 6">13</strain>
    </source>
</reference>
<name>A0A291QPL3_9BACT</name>
<dbReference type="InterPro" id="IPR029052">
    <property type="entry name" value="Metallo-depent_PP-like"/>
</dbReference>
<dbReference type="CDD" id="cd00063">
    <property type="entry name" value="FN3"/>
    <property type="match status" value="1"/>
</dbReference>
<dbReference type="PROSITE" id="PS51318">
    <property type="entry name" value="TAT"/>
    <property type="match status" value="1"/>
</dbReference>
<dbReference type="SUPFAM" id="SSF56300">
    <property type="entry name" value="Metallo-dependent phosphatases"/>
    <property type="match status" value="1"/>
</dbReference>
<keyword evidence="2" id="KW-0812">Transmembrane</keyword>
<gene>
    <name evidence="5" type="ORF">COR50_01495</name>
</gene>
<keyword evidence="2" id="KW-0472">Membrane</keyword>
<evidence type="ECO:0000313" key="6">
    <source>
        <dbReference type="Proteomes" id="UP000220133"/>
    </source>
</evidence>
<evidence type="ECO:0000259" key="4">
    <source>
        <dbReference type="Pfam" id="PF16656"/>
    </source>
</evidence>
<dbReference type="RefSeq" id="WP_098192329.1">
    <property type="nucleotide sequence ID" value="NZ_CP023777.1"/>
</dbReference>
<accession>A0A291QPL3</accession>
<dbReference type="OrthoDB" id="596345at2"/>
<keyword evidence="6" id="KW-1185">Reference proteome</keyword>
<keyword evidence="1" id="KW-0732">Signal</keyword>
<dbReference type="SUPFAM" id="SSF49363">
    <property type="entry name" value="Purple acid phosphatase, N-terminal domain"/>
    <property type="match status" value="1"/>
</dbReference>
<feature type="domain" description="Purple acid phosphatase N-terminal" evidence="4">
    <location>
        <begin position="62"/>
        <end position="156"/>
    </location>
</feature>